<accession>A0ABS1J7Q8</accession>
<dbReference type="Proteomes" id="UP000602284">
    <property type="component" value="Unassembled WGS sequence"/>
</dbReference>
<protein>
    <submittedName>
        <fullName evidence="1">Uncharacterized protein</fullName>
    </submittedName>
</protein>
<evidence type="ECO:0000313" key="1">
    <source>
        <dbReference type="EMBL" id="MBL0386225.1"/>
    </source>
</evidence>
<name>A0ABS1J7Q8_9BACL</name>
<comment type="caution">
    <text evidence="1">The sequence shown here is derived from an EMBL/GenBank/DDBJ whole genome shotgun (WGS) entry which is preliminary data.</text>
</comment>
<proteinExistence type="predicted"/>
<keyword evidence="2" id="KW-1185">Reference proteome</keyword>
<sequence length="178" mass="19877">MSIQTDPMVSITDALRKIVSPMGVRNVLTGWPDPTYTSVESNQPVLYVTLVTERGHWAASAETVHATVPNPDGVTATVYREKMRKVYQLRLSLFTATADELKTLGWQIEEFLIANPRLVLGNSDVETAMFRSQWQSESPTDPAVNQRDMMFEVTARVLDVSTAYLLKNLSLQSDPSTL</sequence>
<evidence type="ECO:0000313" key="2">
    <source>
        <dbReference type="Proteomes" id="UP000602284"/>
    </source>
</evidence>
<organism evidence="1 2">
    <name type="scientific">Tumebacillus amylolyticus</name>
    <dbReference type="NCBI Taxonomy" id="2801339"/>
    <lineage>
        <taxon>Bacteria</taxon>
        <taxon>Bacillati</taxon>
        <taxon>Bacillota</taxon>
        <taxon>Bacilli</taxon>
        <taxon>Bacillales</taxon>
        <taxon>Alicyclobacillaceae</taxon>
        <taxon>Tumebacillus</taxon>
    </lineage>
</organism>
<dbReference type="RefSeq" id="WP_201632244.1">
    <property type="nucleotide sequence ID" value="NZ_JAEQNB010000001.1"/>
</dbReference>
<gene>
    <name evidence="1" type="ORF">JJB07_06110</name>
</gene>
<dbReference type="EMBL" id="JAEQNB010000001">
    <property type="protein sequence ID" value="MBL0386225.1"/>
    <property type="molecule type" value="Genomic_DNA"/>
</dbReference>
<reference evidence="1 2" key="1">
    <citation type="submission" date="2021-01" db="EMBL/GenBank/DDBJ databases">
        <title>Tumebacillus sp. strain ITR2 16S ribosomal RNA gene Genome sequencing and assembly.</title>
        <authorList>
            <person name="Kang M."/>
        </authorList>
    </citation>
    <scope>NUCLEOTIDE SEQUENCE [LARGE SCALE GENOMIC DNA]</scope>
    <source>
        <strain evidence="1 2">ITR2</strain>
    </source>
</reference>